<protein>
    <submittedName>
        <fullName evidence="1">Uncharacterized protein</fullName>
    </submittedName>
</protein>
<feature type="non-terminal residue" evidence="1">
    <location>
        <position position="1"/>
    </location>
</feature>
<organism evidence="1 2">
    <name type="scientific">Stylosanthes scabra</name>
    <dbReference type="NCBI Taxonomy" id="79078"/>
    <lineage>
        <taxon>Eukaryota</taxon>
        <taxon>Viridiplantae</taxon>
        <taxon>Streptophyta</taxon>
        <taxon>Embryophyta</taxon>
        <taxon>Tracheophyta</taxon>
        <taxon>Spermatophyta</taxon>
        <taxon>Magnoliopsida</taxon>
        <taxon>eudicotyledons</taxon>
        <taxon>Gunneridae</taxon>
        <taxon>Pentapetalae</taxon>
        <taxon>rosids</taxon>
        <taxon>fabids</taxon>
        <taxon>Fabales</taxon>
        <taxon>Fabaceae</taxon>
        <taxon>Papilionoideae</taxon>
        <taxon>50 kb inversion clade</taxon>
        <taxon>dalbergioids sensu lato</taxon>
        <taxon>Dalbergieae</taxon>
        <taxon>Pterocarpus clade</taxon>
        <taxon>Stylosanthes</taxon>
    </lineage>
</organism>
<reference evidence="1 2" key="1">
    <citation type="journal article" date="2023" name="Plants (Basel)">
        <title>Bridging the Gap: Combining Genomics and Transcriptomics Approaches to Understand Stylosanthes scabra, an Orphan Legume from the Brazilian Caatinga.</title>
        <authorList>
            <person name="Ferreira-Neto J.R.C."/>
            <person name="da Silva M.D."/>
            <person name="Binneck E."/>
            <person name="de Melo N.F."/>
            <person name="da Silva R.H."/>
            <person name="de Melo A.L.T.M."/>
            <person name="Pandolfi V."/>
            <person name="Bustamante F.O."/>
            <person name="Brasileiro-Vidal A.C."/>
            <person name="Benko-Iseppon A.M."/>
        </authorList>
    </citation>
    <scope>NUCLEOTIDE SEQUENCE [LARGE SCALE GENOMIC DNA]</scope>
    <source>
        <tissue evidence="1">Leaves</tissue>
    </source>
</reference>
<proteinExistence type="predicted"/>
<name>A0ABU6YS51_9FABA</name>
<evidence type="ECO:0000313" key="2">
    <source>
        <dbReference type="Proteomes" id="UP001341840"/>
    </source>
</evidence>
<sequence>WGEVGLDQCRWGWVRHWWLVGAGRVTHRLATTLNHCMSAVGRGATLVAEGVTRGKATALGRWEVTSGVPAALVEEGVPWVSPATLVHLLAY</sequence>
<dbReference type="Proteomes" id="UP001341840">
    <property type="component" value="Unassembled WGS sequence"/>
</dbReference>
<comment type="caution">
    <text evidence="1">The sequence shown here is derived from an EMBL/GenBank/DDBJ whole genome shotgun (WGS) entry which is preliminary data.</text>
</comment>
<dbReference type="EMBL" id="JASCZI010243461">
    <property type="protein sequence ID" value="MED6213235.1"/>
    <property type="molecule type" value="Genomic_DNA"/>
</dbReference>
<accession>A0ABU6YS51</accession>
<gene>
    <name evidence="1" type="ORF">PIB30_091198</name>
</gene>
<evidence type="ECO:0000313" key="1">
    <source>
        <dbReference type="EMBL" id="MED6213235.1"/>
    </source>
</evidence>
<feature type="non-terminal residue" evidence="1">
    <location>
        <position position="91"/>
    </location>
</feature>
<keyword evidence="2" id="KW-1185">Reference proteome</keyword>